<keyword evidence="3" id="KW-1185">Reference proteome</keyword>
<feature type="compositionally biased region" description="Basic and acidic residues" evidence="1">
    <location>
        <begin position="65"/>
        <end position="83"/>
    </location>
</feature>
<evidence type="ECO:0000313" key="2">
    <source>
        <dbReference type="EMBL" id="KAK4307461.1"/>
    </source>
</evidence>
<dbReference type="EMBL" id="JAWZYT010002000">
    <property type="protein sequence ID" value="KAK4307461.1"/>
    <property type="molecule type" value="Genomic_DNA"/>
</dbReference>
<gene>
    <name evidence="2" type="ORF">Pmani_020773</name>
</gene>
<protein>
    <submittedName>
        <fullName evidence="2">Uncharacterized protein</fullName>
    </submittedName>
</protein>
<proteinExistence type="predicted"/>
<sequence>METPSSFPHDSNLNSSRRLGHVFGTPLGRPEPQKERGTFPDSRENGRRKKKKRGGAHNASVEQYRGAREREGSVENHQVKSDS</sequence>
<name>A0AAE1U3Y0_9EUCA</name>
<evidence type="ECO:0000313" key="3">
    <source>
        <dbReference type="Proteomes" id="UP001292094"/>
    </source>
</evidence>
<feature type="compositionally biased region" description="Polar residues" evidence="1">
    <location>
        <begin position="1"/>
        <end position="17"/>
    </location>
</feature>
<comment type="caution">
    <text evidence="2">The sequence shown here is derived from an EMBL/GenBank/DDBJ whole genome shotgun (WGS) entry which is preliminary data.</text>
</comment>
<feature type="compositionally biased region" description="Basic residues" evidence="1">
    <location>
        <begin position="46"/>
        <end position="55"/>
    </location>
</feature>
<feature type="compositionally biased region" description="Basic and acidic residues" evidence="1">
    <location>
        <begin position="31"/>
        <end position="45"/>
    </location>
</feature>
<feature type="region of interest" description="Disordered" evidence="1">
    <location>
        <begin position="1"/>
        <end position="83"/>
    </location>
</feature>
<evidence type="ECO:0000256" key="1">
    <source>
        <dbReference type="SAM" id="MobiDB-lite"/>
    </source>
</evidence>
<reference evidence="2" key="1">
    <citation type="submission" date="2023-11" db="EMBL/GenBank/DDBJ databases">
        <title>Genome assemblies of two species of porcelain crab, Petrolisthes cinctipes and Petrolisthes manimaculis (Anomura: Porcellanidae).</title>
        <authorList>
            <person name="Angst P."/>
        </authorList>
    </citation>
    <scope>NUCLEOTIDE SEQUENCE</scope>
    <source>
        <strain evidence="2">PB745_02</strain>
        <tissue evidence="2">Gill</tissue>
    </source>
</reference>
<accession>A0AAE1U3Y0</accession>
<dbReference type="AlphaFoldDB" id="A0AAE1U3Y0"/>
<dbReference type="Proteomes" id="UP001292094">
    <property type="component" value="Unassembled WGS sequence"/>
</dbReference>
<organism evidence="2 3">
    <name type="scientific">Petrolisthes manimaculis</name>
    <dbReference type="NCBI Taxonomy" id="1843537"/>
    <lineage>
        <taxon>Eukaryota</taxon>
        <taxon>Metazoa</taxon>
        <taxon>Ecdysozoa</taxon>
        <taxon>Arthropoda</taxon>
        <taxon>Crustacea</taxon>
        <taxon>Multicrustacea</taxon>
        <taxon>Malacostraca</taxon>
        <taxon>Eumalacostraca</taxon>
        <taxon>Eucarida</taxon>
        <taxon>Decapoda</taxon>
        <taxon>Pleocyemata</taxon>
        <taxon>Anomura</taxon>
        <taxon>Galatheoidea</taxon>
        <taxon>Porcellanidae</taxon>
        <taxon>Petrolisthes</taxon>
    </lineage>
</organism>